<reference evidence="1 2" key="1">
    <citation type="journal article" date="2013" name="Stand. Genomic Sci.">
        <title>Genomic Encyclopedia of Type Strains, Phase I: The one thousand microbial genomes (KMG-I) project.</title>
        <authorList>
            <person name="Kyrpides N.C."/>
            <person name="Woyke T."/>
            <person name="Eisen J.A."/>
            <person name="Garrity G."/>
            <person name="Lilburn T.G."/>
            <person name="Beck B.J."/>
            <person name="Whitman W.B."/>
            <person name="Hugenholtz P."/>
            <person name="Klenk H.P."/>
        </authorList>
    </citation>
    <scope>NUCLEOTIDE SEQUENCE [LARGE SCALE GENOMIC DNA]</scope>
    <source>
        <strain evidence="1 2">DSM 13484</strain>
    </source>
</reference>
<gene>
    <name evidence="1" type="ORF">LX66_0666</name>
</gene>
<dbReference type="Proteomes" id="UP000316778">
    <property type="component" value="Unassembled WGS sequence"/>
</dbReference>
<dbReference type="RefSeq" id="WP_145710455.1">
    <property type="nucleotide sequence ID" value="NZ_BAAAFY010000001.1"/>
</dbReference>
<name>A0A562TE92_CHIJA</name>
<protein>
    <submittedName>
        <fullName evidence="1">Uncharacterized protein</fullName>
    </submittedName>
</protein>
<organism evidence="1 2">
    <name type="scientific">Chitinophaga japonensis</name>
    <name type="common">Flexibacter japonensis</name>
    <dbReference type="NCBI Taxonomy" id="104662"/>
    <lineage>
        <taxon>Bacteria</taxon>
        <taxon>Pseudomonadati</taxon>
        <taxon>Bacteroidota</taxon>
        <taxon>Chitinophagia</taxon>
        <taxon>Chitinophagales</taxon>
        <taxon>Chitinophagaceae</taxon>
        <taxon>Chitinophaga</taxon>
    </lineage>
</organism>
<keyword evidence="2" id="KW-1185">Reference proteome</keyword>
<accession>A0A562TE92</accession>
<evidence type="ECO:0000313" key="1">
    <source>
        <dbReference type="EMBL" id="TWI91300.1"/>
    </source>
</evidence>
<proteinExistence type="predicted"/>
<evidence type="ECO:0000313" key="2">
    <source>
        <dbReference type="Proteomes" id="UP000316778"/>
    </source>
</evidence>
<comment type="caution">
    <text evidence="1">The sequence shown here is derived from an EMBL/GenBank/DDBJ whole genome shotgun (WGS) entry which is preliminary data.</text>
</comment>
<dbReference type="EMBL" id="VLLG01000002">
    <property type="protein sequence ID" value="TWI91300.1"/>
    <property type="molecule type" value="Genomic_DNA"/>
</dbReference>
<dbReference type="OrthoDB" id="1123391at2"/>
<dbReference type="AlphaFoldDB" id="A0A562TE92"/>
<sequence>MKPQLSTFIDYRNQSIWDSLSQVYSVTLEYFNESSHLCYTKDSNAAIYIPVGNTCKDSFTHELLHIYLKAKGAFIGNYITLIARSNSTLINVLSEELLEHIGNCLDHSKMLEIYLQLGFDRRNFISDYEVPKCRELEIKFIENSFNSPIYWRNGADLFLGKFFAMKACPNLSFNYLEYHRQLRNIDSALYDILETFWTEWETFDIEKIDPFYSYYEFAGTFTDNLESWTFFRNKDK</sequence>